<evidence type="ECO:0000313" key="9">
    <source>
        <dbReference type="Proteomes" id="UP000006250"/>
    </source>
</evidence>
<dbReference type="Gene3D" id="1.10.1130.10">
    <property type="entry name" value="Flavocytochrome C3, Chain A"/>
    <property type="match status" value="1"/>
</dbReference>
<organism evidence="8 9">
    <name type="scientific">Solidesulfovibrio fructosivorans JJ]</name>
    <dbReference type="NCBI Taxonomy" id="596151"/>
    <lineage>
        <taxon>Bacteria</taxon>
        <taxon>Pseudomonadati</taxon>
        <taxon>Thermodesulfobacteriota</taxon>
        <taxon>Desulfovibrionia</taxon>
        <taxon>Desulfovibrionales</taxon>
        <taxon>Desulfovibrionaceae</taxon>
        <taxon>Solidesulfovibrio</taxon>
    </lineage>
</organism>
<dbReference type="GO" id="GO:0016491">
    <property type="term" value="F:oxidoreductase activity"/>
    <property type="evidence" value="ECO:0007669"/>
    <property type="project" value="TreeGrafter"/>
</dbReference>
<keyword evidence="2 5" id="KW-0479">Metal-binding</keyword>
<feature type="transmembrane region" description="Helical" evidence="6">
    <location>
        <begin position="255"/>
        <end position="275"/>
    </location>
</feature>
<dbReference type="RefSeq" id="WP_005996083.1">
    <property type="nucleotide sequence ID" value="NZ_AECZ01000033.1"/>
</dbReference>
<gene>
    <name evidence="8" type="ORF">DesfrDRAFT_3502</name>
</gene>
<dbReference type="SUPFAM" id="SSF46626">
    <property type="entry name" value="Cytochrome c"/>
    <property type="match status" value="1"/>
</dbReference>
<dbReference type="OrthoDB" id="9795893at2"/>
<evidence type="ECO:0000313" key="8">
    <source>
        <dbReference type="EMBL" id="EFL49790.1"/>
    </source>
</evidence>
<dbReference type="EMBL" id="AECZ01000033">
    <property type="protein sequence ID" value="EFL49790.1"/>
    <property type="molecule type" value="Genomic_DNA"/>
</dbReference>
<feature type="transmembrane region" description="Helical" evidence="6">
    <location>
        <begin position="215"/>
        <end position="235"/>
    </location>
</feature>
<dbReference type="SUPFAM" id="SSF48695">
    <property type="entry name" value="Multiheme cytochromes"/>
    <property type="match status" value="1"/>
</dbReference>
<proteinExistence type="predicted"/>
<dbReference type="InterPro" id="IPR051829">
    <property type="entry name" value="Multiheme_Cytochr_ET"/>
</dbReference>
<keyword evidence="6" id="KW-0812">Transmembrane</keyword>
<feature type="transmembrane region" description="Helical" evidence="6">
    <location>
        <begin position="103"/>
        <end position="123"/>
    </location>
</feature>
<dbReference type="STRING" id="596151.DesfrDRAFT_3502"/>
<feature type="transmembrane region" description="Helical" evidence="6">
    <location>
        <begin position="15"/>
        <end position="40"/>
    </location>
</feature>
<evidence type="ECO:0000259" key="7">
    <source>
        <dbReference type="PROSITE" id="PS51007"/>
    </source>
</evidence>
<dbReference type="eggNOG" id="COG1271">
    <property type="taxonomic scope" value="Bacteria"/>
</dbReference>
<keyword evidence="3" id="KW-0732">Signal</keyword>
<dbReference type="GO" id="GO:0020037">
    <property type="term" value="F:heme binding"/>
    <property type="evidence" value="ECO:0007669"/>
    <property type="project" value="InterPro"/>
</dbReference>
<feature type="transmembrane region" description="Helical" evidence="6">
    <location>
        <begin position="177"/>
        <end position="203"/>
    </location>
</feature>
<evidence type="ECO:0000256" key="5">
    <source>
        <dbReference type="PROSITE-ProRule" id="PRU00433"/>
    </source>
</evidence>
<keyword evidence="6" id="KW-0472">Membrane</keyword>
<dbReference type="GO" id="GO:0009055">
    <property type="term" value="F:electron transfer activity"/>
    <property type="evidence" value="ECO:0007669"/>
    <property type="project" value="InterPro"/>
</dbReference>
<dbReference type="PANTHER" id="PTHR35038">
    <property type="entry name" value="DISSIMILATORY SULFITE REDUCTASE SIRA"/>
    <property type="match status" value="1"/>
</dbReference>
<evidence type="ECO:0000256" key="4">
    <source>
        <dbReference type="ARBA" id="ARBA00023004"/>
    </source>
</evidence>
<sequence>MEYPVWHLAAFGGGFWIILIAVLHVFVAHFAVGGGLFLVLTEARARRLGSAPLLEYLHRHTRFFLLLTMVFGGLSGVGIWLTITTLAPQATLVLVRTFAWGWATEWAFFAGEIGALLVYYYGFDRLDAKTHMRVGFFYFLFAFLSLFAINGIIGFMLTPGKWPVTLDFWDGFFNPTFWPSLVLRSALALLLAGLFGFATALGIRDETAREIMLRMSCRWVVAAAPVLLLSGWWYVGVLPDAVRAFVLHRSQEIASYRAAYPALLVALAAGALALVTRLPLPLRRVFAVVLLLLGLGLVGTFETIREAARKPWLVYGQLWATDIRPTSVAPYDAPFLPRTKWAKIKRVTPENRLAAGKELYDLQCLACHSVGGPFKDIRDYTGHIGAAGVAAYLTGQGKLFTQMPPFLGDKDERDALAAYIAEGINGKKPVKPKPVSIEPVTVDLPAFDAASSPYLLIGFNSLGVVATAGCDGSFSLSVPGNTLEAVLIRRDVMPEVVTKDVTLAYAAPEGFKHPAARSDFWKYSKALVGKELAPDVSLTGLRPDGEMKAGDKLFAAAGIPVTPYPEKGGVNPYPVFTLTARDAKTGEVLAATKAVAPASTEMRCHTCHGGAPGVDGVTGVSTETAKGILAVHDRRNGTDLSARAAAGNPVACQSCHPDAGPNAGVSAKDGKALLSLSAAIHGFHASYLAGGDAKVCANCHPTAPDGVTQAQRDNHSAAGVTCVNCHGYMEDHALSLLRHERMVGKKAADWLMKPLTPRSVAAVSDVKPRAAWMQEPDCLTCHKDFMLPGTHATAFNTWTANATQLFRNRKEYTGNVPCAACHGSPHATFVAVNDYGVDINNIPGMQYMGVPGVVGSGKRCDVCHTVEMEGGEVHHPNMVKE</sequence>
<feature type="domain" description="Cytochrome c" evidence="7">
    <location>
        <begin position="351"/>
        <end position="424"/>
    </location>
</feature>
<keyword evidence="4 5" id="KW-0408">Iron</keyword>
<evidence type="ECO:0000256" key="1">
    <source>
        <dbReference type="ARBA" id="ARBA00022617"/>
    </source>
</evidence>
<dbReference type="PANTHER" id="PTHR35038:SF6">
    <property type="entry name" value="SURFACE LOCALIZED DECAHEME CYTOCHROME C LIPOPROTEIN"/>
    <property type="match status" value="1"/>
</dbReference>
<accession>E1K0V2</accession>
<evidence type="ECO:0000256" key="3">
    <source>
        <dbReference type="ARBA" id="ARBA00022729"/>
    </source>
</evidence>
<keyword evidence="9" id="KW-1185">Reference proteome</keyword>
<feature type="transmembrane region" description="Helical" evidence="6">
    <location>
        <begin position="61"/>
        <end position="83"/>
    </location>
</feature>
<reference evidence="8 9" key="1">
    <citation type="submission" date="2010-08" db="EMBL/GenBank/DDBJ databases">
        <title>The draft genome of Desulfovibrio fructosovorans JJ.</title>
        <authorList>
            <consortium name="US DOE Joint Genome Institute (JGI-PGF)"/>
            <person name="Lucas S."/>
            <person name="Copeland A."/>
            <person name="Lapidus A."/>
            <person name="Cheng J.-F."/>
            <person name="Bruce D."/>
            <person name="Goodwin L."/>
            <person name="Pitluck S."/>
            <person name="Land M.L."/>
            <person name="Hauser L."/>
            <person name="Chang Y.-J."/>
            <person name="Jeffries C."/>
            <person name="Wall J.D."/>
            <person name="Stahl D.A."/>
            <person name="Arkin A.P."/>
            <person name="Dehal P."/>
            <person name="Stolyar S.M."/>
            <person name="Hazen T.C."/>
            <person name="Woyke T.J."/>
        </authorList>
    </citation>
    <scope>NUCLEOTIDE SEQUENCE [LARGE SCALE GENOMIC DNA]</scope>
    <source>
        <strain evidence="8 9">JJ</strain>
    </source>
</reference>
<dbReference type="Gene3D" id="1.10.760.10">
    <property type="entry name" value="Cytochrome c-like domain"/>
    <property type="match status" value="1"/>
</dbReference>
<dbReference type="eggNOG" id="COG2010">
    <property type="taxonomic scope" value="Bacteria"/>
</dbReference>
<comment type="caution">
    <text evidence="8">The sequence shown here is derived from an EMBL/GenBank/DDBJ whole genome shotgun (WGS) entry which is preliminary data.</text>
</comment>
<dbReference type="InterPro" id="IPR009056">
    <property type="entry name" value="Cyt_c-like_dom"/>
</dbReference>
<dbReference type="GO" id="GO:0046872">
    <property type="term" value="F:metal ion binding"/>
    <property type="evidence" value="ECO:0007669"/>
    <property type="project" value="UniProtKB-KW"/>
</dbReference>
<evidence type="ECO:0000256" key="2">
    <source>
        <dbReference type="ARBA" id="ARBA00022723"/>
    </source>
</evidence>
<dbReference type="PROSITE" id="PS51007">
    <property type="entry name" value="CYTC"/>
    <property type="match status" value="1"/>
</dbReference>
<dbReference type="InterPro" id="IPR036280">
    <property type="entry name" value="Multihaem_cyt_sf"/>
</dbReference>
<dbReference type="InterPro" id="IPR036909">
    <property type="entry name" value="Cyt_c-like_dom_sf"/>
</dbReference>
<protein>
    <submittedName>
        <fullName evidence="8">Cytochrome c class I</fullName>
    </submittedName>
</protein>
<feature type="transmembrane region" description="Helical" evidence="6">
    <location>
        <begin position="135"/>
        <end position="157"/>
    </location>
</feature>
<name>E1K0V2_SOLFR</name>
<evidence type="ECO:0000256" key="6">
    <source>
        <dbReference type="SAM" id="Phobius"/>
    </source>
</evidence>
<keyword evidence="1 5" id="KW-0349">Heme</keyword>
<keyword evidence="6" id="KW-1133">Transmembrane helix</keyword>
<dbReference type="Proteomes" id="UP000006250">
    <property type="component" value="Unassembled WGS sequence"/>
</dbReference>
<dbReference type="AlphaFoldDB" id="E1K0V2"/>
<feature type="transmembrane region" description="Helical" evidence="6">
    <location>
        <begin position="282"/>
        <end position="301"/>
    </location>
</feature>